<proteinExistence type="predicted"/>
<dbReference type="EMBL" id="JBEFKJ010000036">
    <property type="protein sequence ID" value="KAL2037930.1"/>
    <property type="molecule type" value="Genomic_DNA"/>
</dbReference>
<dbReference type="Proteomes" id="UP001590950">
    <property type="component" value="Unassembled WGS sequence"/>
</dbReference>
<evidence type="ECO:0000256" key="1">
    <source>
        <dbReference type="SAM" id="MobiDB-lite"/>
    </source>
</evidence>
<organism evidence="2 3">
    <name type="scientific">Stereocaulon virgatum</name>
    <dbReference type="NCBI Taxonomy" id="373712"/>
    <lineage>
        <taxon>Eukaryota</taxon>
        <taxon>Fungi</taxon>
        <taxon>Dikarya</taxon>
        <taxon>Ascomycota</taxon>
        <taxon>Pezizomycotina</taxon>
        <taxon>Lecanoromycetes</taxon>
        <taxon>OSLEUM clade</taxon>
        <taxon>Lecanoromycetidae</taxon>
        <taxon>Lecanorales</taxon>
        <taxon>Lecanorineae</taxon>
        <taxon>Stereocaulaceae</taxon>
        <taxon>Stereocaulon</taxon>
    </lineage>
</organism>
<comment type="caution">
    <text evidence="2">The sequence shown here is derived from an EMBL/GenBank/DDBJ whole genome shotgun (WGS) entry which is preliminary data.</text>
</comment>
<sequence length="603" mass="67279">MLSHRLPLARLRRSGRPPKPFNPIKALPNHRLFTQNSQLLLVSRAIPRPHLPFLHPATGARSSPEVPRNQLQYQLARLLTTERKLYLKDQLWKGAKYTVYGWAALVLLAMMTFGIQSEVADRRFPAPPEWTKWSRFFYRTAKAREIPHPQTGLTDWSKIGHEYLDLLRRLEDPSIDGQGLRPILQDEGDLYVAGIGKAGLDISAKSEPWRRGYYTCLMGIAKASENRDGWVEDTTRGLVFPPEMVIGPSNPRPKPIPYGAMAAPHEEDCIPAFEPAETCYMKILTTQGFNTRQRLDAALAYADWLDFKGLSSTAEEMYDWGLDIAMGALPLGVDNVIDIKTGVINSKATYISANVLLATTSMAYHHARNTNVAAALPIFLSVLRARRQLPNPTSADTERKPYADSTLSPLFSFFRSLIVTPPYPEAPPTGDEVPFRTPAAICEEAAVMCHIGEILFASSGASSYATMPSNTSVGPPIATTATTGQLKNQQLGLSWTRESVDLAEETINLAERDDLEARDKCSECLAVGMENWSTMVSKLLKDERKARAGPQQKNGSSRFWSSSATTDEGQGRWERESKVVDERLRSVRKILIREADRKDKLLL</sequence>
<keyword evidence="3" id="KW-1185">Reference proteome</keyword>
<evidence type="ECO:0000313" key="3">
    <source>
        <dbReference type="Proteomes" id="UP001590950"/>
    </source>
</evidence>
<feature type="region of interest" description="Disordered" evidence="1">
    <location>
        <begin position="544"/>
        <end position="576"/>
    </location>
</feature>
<feature type="region of interest" description="Disordered" evidence="1">
    <location>
        <begin position="1"/>
        <end position="23"/>
    </location>
</feature>
<feature type="compositionally biased region" description="Polar residues" evidence="1">
    <location>
        <begin position="551"/>
        <end position="568"/>
    </location>
</feature>
<accession>A0ABR3ZXM4</accession>
<reference evidence="2 3" key="1">
    <citation type="submission" date="2024-09" db="EMBL/GenBank/DDBJ databases">
        <title>Rethinking Asexuality: The Enigmatic Case of Functional Sexual Genes in Lepraria (Stereocaulaceae).</title>
        <authorList>
            <person name="Doellman M."/>
            <person name="Sun Y."/>
            <person name="Barcenas-Pena A."/>
            <person name="Lumbsch H.T."/>
            <person name="Grewe F."/>
        </authorList>
    </citation>
    <scope>NUCLEOTIDE SEQUENCE [LARGE SCALE GENOMIC DNA]</scope>
    <source>
        <strain evidence="2 3">Mercado 3170</strain>
    </source>
</reference>
<protein>
    <submittedName>
        <fullName evidence="2">Uncharacterized protein</fullName>
    </submittedName>
</protein>
<gene>
    <name evidence="2" type="ORF">N7G274_009405</name>
</gene>
<name>A0ABR3ZXM4_9LECA</name>
<evidence type="ECO:0000313" key="2">
    <source>
        <dbReference type="EMBL" id="KAL2037930.1"/>
    </source>
</evidence>